<accession>A0A844FAC5</accession>
<gene>
    <name evidence="1" type="ORF">FYJ37_12445</name>
</gene>
<evidence type="ECO:0000313" key="2">
    <source>
        <dbReference type="Proteomes" id="UP000462363"/>
    </source>
</evidence>
<evidence type="ECO:0000313" key="1">
    <source>
        <dbReference type="EMBL" id="MSS41137.1"/>
    </source>
</evidence>
<dbReference type="AlphaFoldDB" id="A0A844FAC5"/>
<reference evidence="1 2" key="1">
    <citation type="submission" date="2019-08" db="EMBL/GenBank/DDBJ databases">
        <title>In-depth cultivation of the pig gut microbiome towards novel bacterial diversity and tailored functional studies.</title>
        <authorList>
            <person name="Wylensek D."/>
            <person name="Hitch T.C.A."/>
            <person name="Clavel T."/>
        </authorList>
    </citation>
    <scope>NUCLEOTIDE SEQUENCE [LARGE SCALE GENOMIC DNA]</scope>
    <source>
        <strain evidence="1 2">BL-389-WT-3D</strain>
    </source>
</reference>
<dbReference type="NCBIfam" id="NF038110">
    <property type="entry name" value="Lys_methyl_FliB"/>
    <property type="match status" value="1"/>
</dbReference>
<organism evidence="1 2">
    <name type="scientific">Clostridium scindens (strain JCM 10418 / VPI 12708)</name>
    <dbReference type="NCBI Taxonomy" id="29347"/>
    <lineage>
        <taxon>Bacteria</taxon>
        <taxon>Bacillati</taxon>
        <taxon>Bacillota</taxon>
        <taxon>Clostridia</taxon>
        <taxon>Lachnospirales</taxon>
        <taxon>Lachnospiraceae</taxon>
    </lineage>
</organism>
<protein>
    <submittedName>
        <fullName evidence="1">FliB family protein</fullName>
    </submittedName>
</protein>
<name>A0A844FAC5_CLOSV</name>
<comment type="caution">
    <text evidence="1">The sequence shown here is derived from an EMBL/GenBank/DDBJ whole genome shotgun (WGS) entry which is preliminary data.</text>
</comment>
<dbReference type="EMBL" id="VUMB01000027">
    <property type="protein sequence ID" value="MSS41137.1"/>
    <property type="molecule type" value="Genomic_DNA"/>
</dbReference>
<sequence length="401" mass="47777">MLYTIPDYYQNFKCTADQCEDTCCAGWQIAIDRKSLVRYGKVTGKFRRRLNRSIRWLEGTFKQGKDGRCAFLNEENLCDLYSALGKESLCRTCRLYPRHIEEFEGVREVTLSISCPEVARILLKKEEPARFLEYEKEGEEAYEDFDLLAYSKLAEGREVMFKILRNRELGLKLRTGLVLALAHDMQVRLKKGEVFSCDQVFERYQKDKAREFIRLKLMESGDNIGERYAFSRQMFRNLYQLELLREDWESHLRESEYLLYGSADDSQDGREAYGKMHQDFAAWLTVNMPEWEIQCEQLLVYFIYTYFCGAVYDGRAYAKIQMAAVSVMLIYEMLAARWRKNEKQLDFDDVMEIVYRYSREVEHSDQNLETMERMMEEQLIPWFSKERCKERIEGKEGKIWM</sequence>
<dbReference type="RefSeq" id="WP_154322045.1">
    <property type="nucleotide sequence ID" value="NZ_CAMBVY010000010.1"/>
</dbReference>
<proteinExistence type="predicted"/>
<dbReference type="Proteomes" id="UP000462363">
    <property type="component" value="Unassembled WGS sequence"/>
</dbReference>